<dbReference type="PANTHER" id="PTHR38441:SF1">
    <property type="entry name" value="MEMBRANE PROTEIN"/>
    <property type="match status" value="1"/>
</dbReference>
<dbReference type="EMBL" id="JAINVZ010000014">
    <property type="protein sequence ID" value="MBY8887152.1"/>
    <property type="molecule type" value="Genomic_DNA"/>
</dbReference>
<protein>
    <submittedName>
        <fullName evidence="2">DUF485 domain-containing protein</fullName>
    </submittedName>
</protein>
<feature type="transmembrane region" description="Helical" evidence="1">
    <location>
        <begin position="109"/>
        <end position="131"/>
    </location>
</feature>
<accession>A0ABS7QVB8</accession>
<organism evidence="2 3">
    <name type="scientific">Streptantibioticus parmotrematis</name>
    <dbReference type="NCBI Taxonomy" id="2873249"/>
    <lineage>
        <taxon>Bacteria</taxon>
        <taxon>Bacillati</taxon>
        <taxon>Actinomycetota</taxon>
        <taxon>Actinomycetes</taxon>
        <taxon>Kitasatosporales</taxon>
        <taxon>Streptomycetaceae</taxon>
        <taxon>Streptantibioticus</taxon>
    </lineage>
</organism>
<evidence type="ECO:0000313" key="3">
    <source>
        <dbReference type="Proteomes" id="UP001198565"/>
    </source>
</evidence>
<name>A0ABS7QVB8_9ACTN</name>
<proteinExistence type="predicted"/>
<gene>
    <name evidence="2" type="ORF">K7472_20200</name>
</gene>
<comment type="caution">
    <text evidence="2">The sequence shown here is derived from an EMBL/GenBank/DDBJ whole genome shotgun (WGS) entry which is preliminary data.</text>
</comment>
<keyword evidence="1" id="KW-0812">Transmembrane</keyword>
<evidence type="ECO:0000313" key="2">
    <source>
        <dbReference type="EMBL" id="MBY8887152.1"/>
    </source>
</evidence>
<dbReference type="Pfam" id="PF04341">
    <property type="entry name" value="DUF485"/>
    <property type="match status" value="1"/>
</dbReference>
<evidence type="ECO:0000256" key="1">
    <source>
        <dbReference type="SAM" id="Phobius"/>
    </source>
</evidence>
<keyword evidence="1" id="KW-1133">Transmembrane helix</keyword>
<reference evidence="2 3" key="1">
    <citation type="submission" date="2021-08" db="EMBL/GenBank/DDBJ databases">
        <title>Streptomyces sp. PTM05 isolated from lichen.</title>
        <authorList>
            <person name="Somphong A."/>
            <person name="Phongsopitanun W."/>
            <person name="Tanasupawat S."/>
        </authorList>
    </citation>
    <scope>NUCLEOTIDE SEQUENCE [LARGE SCALE GENOMIC DNA]</scope>
    <source>
        <strain evidence="2 3">Ptm05</strain>
    </source>
</reference>
<keyword evidence="1" id="KW-0472">Membrane</keyword>
<dbReference type="Proteomes" id="UP001198565">
    <property type="component" value="Unassembled WGS sequence"/>
</dbReference>
<keyword evidence="3" id="KW-1185">Reference proteome</keyword>
<sequence length="154" mass="17366">MASGRSACGSRRFTVDVHDGARGTRLGVEDPWAAALDVGPWQEPPRPEPPERTGVYQEVQAGEAFREVRRRYRRFAFPASAAFLVWYLAYLLTATMAPGLMARRVDGAVNVAMVAGLAQFGTTFLLTWAYARHARLRRDRAALELRWDTQERVR</sequence>
<dbReference type="PANTHER" id="PTHR38441">
    <property type="entry name" value="INTEGRAL MEMBRANE PROTEIN-RELATED"/>
    <property type="match status" value="1"/>
</dbReference>
<feature type="transmembrane region" description="Helical" evidence="1">
    <location>
        <begin position="75"/>
        <end position="97"/>
    </location>
</feature>
<dbReference type="InterPro" id="IPR007436">
    <property type="entry name" value="DUF485"/>
</dbReference>